<name>A0A447IK68_9RHOB</name>
<dbReference type="EMBL" id="UZWE01000024">
    <property type="protein sequence ID" value="VDS07922.1"/>
    <property type="molecule type" value="Genomic_DNA"/>
</dbReference>
<dbReference type="RefSeq" id="WP_126153606.1">
    <property type="nucleotide sequence ID" value="NZ_UZWE01000024.1"/>
</dbReference>
<keyword evidence="1" id="KW-1133">Transmembrane helix</keyword>
<protein>
    <submittedName>
        <fullName evidence="2">Uncharacterized protein</fullName>
    </submittedName>
</protein>
<proteinExistence type="predicted"/>
<reference evidence="2 3" key="1">
    <citation type="submission" date="2018-12" db="EMBL/GenBank/DDBJ databases">
        <authorList>
            <person name="Criscuolo A."/>
        </authorList>
    </citation>
    <scope>NUCLEOTIDE SEQUENCE [LARGE SCALE GENOMIC DNA]</scope>
    <source>
        <strain evidence="2">ACIP1116241</strain>
    </source>
</reference>
<keyword evidence="1" id="KW-0472">Membrane</keyword>
<gene>
    <name evidence="2" type="ORF">PARHAE_01102</name>
</gene>
<evidence type="ECO:0000313" key="2">
    <source>
        <dbReference type="EMBL" id="VDS07922.1"/>
    </source>
</evidence>
<dbReference type="Proteomes" id="UP000270743">
    <property type="component" value="Unassembled WGS sequence"/>
</dbReference>
<keyword evidence="1" id="KW-0812">Transmembrane</keyword>
<keyword evidence="3" id="KW-1185">Reference proteome</keyword>
<dbReference type="AlphaFoldDB" id="A0A447IK68"/>
<organism evidence="2 3">
    <name type="scientific">Paracoccus haematequi</name>
    <dbReference type="NCBI Taxonomy" id="2491866"/>
    <lineage>
        <taxon>Bacteria</taxon>
        <taxon>Pseudomonadati</taxon>
        <taxon>Pseudomonadota</taxon>
        <taxon>Alphaproteobacteria</taxon>
        <taxon>Rhodobacterales</taxon>
        <taxon>Paracoccaceae</taxon>
        <taxon>Paracoccus</taxon>
    </lineage>
</organism>
<evidence type="ECO:0000313" key="3">
    <source>
        <dbReference type="Proteomes" id="UP000270743"/>
    </source>
</evidence>
<sequence>MIPAATVPGVGLAPCTPAAPCWIAGTGFRAVVDNAEACAIDDAPLAGKVPPGSMLTALPVDPLAVLPAAVLGAASTPSPAIAGVLGLPPLIGGDGPCCIIREPAEPMPPLAPVPVMAGGATLLIAALALLALLRGRR</sequence>
<accession>A0A447IK68</accession>
<feature type="transmembrane region" description="Helical" evidence="1">
    <location>
        <begin position="113"/>
        <end position="133"/>
    </location>
</feature>
<evidence type="ECO:0000256" key="1">
    <source>
        <dbReference type="SAM" id="Phobius"/>
    </source>
</evidence>